<keyword evidence="1" id="KW-0489">Methyltransferase</keyword>
<sequence>METVTDTRAYEELAGDPKERRRLYTTLVREYYAFSTELYRAAWGQSHHFPPFMGGESRAEAMAAAERSIADRGGFGPGTAVLEVGSGVGGPAVTIAAHSGAHVTGLDLVEHRVEYAREHAAAQGMSHLTDFRTGDATHMPFPDGSFDAVYSIQAICHAPDKARVHAEAARVLKPGGVYLGSDWFQADGLTPEQQERHVEPVCQGLALPVLSSPAALGADLAAAGLVVEDLHDLGEDGDLEPNWREMEELMAAVPREDMTPLLAFMERAGTALCEAARAGAFVICCWTARKPS</sequence>
<dbReference type="InterPro" id="IPR050447">
    <property type="entry name" value="Erg6_SMT_methyltransf"/>
</dbReference>
<dbReference type="InterPro" id="IPR013216">
    <property type="entry name" value="Methyltransf_11"/>
</dbReference>
<evidence type="ECO:0000256" key="1">
    <source>
        <dbReference type="ARBA" id="ARBA00022603"/>
    </source>
</evidence>
<evidence type="ECO:0000313" key="6">
    <source>
        <dbReference type="Proteomes" id="UP001499942"/>
    </source>
</evidence>
<protein>
    <recommendedName>
        <fullName evidence="4">SAM-dependent methyltransferase Erg6/SMT-type domain-containing protein</fullName>
    </recommendedName>
</protein>
<evidence type="ECO:0000256" key="3">
    <source>
        <dbReference type="ARBA" id="ARBA00022691"/>
    </source>
</evidence>
<dbReference type="Proteomes" id="UP001499942">
    <property type="component" value="Unassembled WGS sequence"/>
</dbReference>
<feature type="domain" description="SAM-dependent methyltransferase Erg6/SMT-type" evidence="4">
    <location>
        <begin position="31"/>
        <end position="183"/>
    </location>
</feature>
<evidence type="ECO:0000259" key="4">
    <source>
        <dbReference type="PROSITE" id="PS51685"/>
    </source>
</evidence>
<dbReference type="PANTHER" id="PTHR44068">
    <property type="entry name" value="ZGC:194242"/>
    <property type="match status" value="1"/>
</dbReference>
<gene>
    <name evidence="5" type="ORF">GCM10010393_50970</name>
</gene>
<evidence type="ECO:0000256" key="2">
    <source>
        <dbReference type="ARBA" id="ARBA00022679"/>
    </source>
</evidence>
<accession>A0ABP6A7H9</accession>
<evidence type="ECO:0000313" key="5">
    <source>
        <dbReference type="EMBL" id="GAA2511887.1"/>
    </source>
</evidence>
<dbReference type="RefSeq" id="WP_344365374.1">
    <property type="nucleotide sequence ID" value="NZ_BAAASR010000030.1"/>
</dbReference>
<dbReference type="Pfam" id="PF08241">
    <property type="entry name" value="Methyltransf_11"/>
    <property type="match status" value="1"/>
</dbReference>
<dbReference type="PANTHER" id="PTHR44068:SF6">
    <property type="entry name" value="SAM-DEPENDENT METHYLTRANSFERASE ERG6_SMT-TYPE DOMAIN-CONTAINING PROTEIN"/>
    <property type="match status" value="1"/>
</dbReference>
<dbReference type="PROSITE" id="PS51685">
    <property type="entry name" value="SAM_MT_ERG6_SMT"/>
    <property type="match status" value="1"/>
</dbReference>
<comment type="caution">
    <text evidence="5">The sequence shown here is derived from an EMBL/GenBank/DDBJ whole genome shotgun (WGS) entry which is preliminary data.</text>
</comment>
<keyword evidence="2" id="KW-0808">Transferase</keyword>
<dbReference type="EMBL" id="BAAASR010000030">
    <property type="protein sequence ID" value="GAA2511887.1"/>
    <property type="molecule type" value="Genomic_DNA"/>
</dbReference>
<proteinExistence type="predicted"/>
<dbReference type="Gene3D" id="3.40.50.150">
    <property type="entry name" value="Vaccinia Virus protein VP39"/>
    <property type="match status" value="1"/>
</dbReference>
<dbReference type="SUPFAM" id="SSF53335">
    <property type="entry name" value="S-adenosyl-L-methionine-dependent methyltransferases"/>
    <property type="match status" value="1"/>
</dbReference>
<reference evidence="6" key="1">
    <citation type="journal article" date="2019" name="Int. J. Syst. Evol. Microbiol.">
        <title>The Global Catalogue of Microorganisms (GCM) 10K type strain sequencing project: providing services to taxonomists for standard genome sequencing and annotation.</title>
        <authorList>
            <consortium name="The Broad Institute Genomics Platform"/>
            <consortium name="The Broad Institute Genome Sequencing Center for Infectious Disease"/>
            <person name="Wu L."/>
            <person name="Ma J."/>
        </authorList>
    </citation>
    <scope>NUCLEOTIDE SEQUENCE [LARGE SCALE GENOMIC DNA]</scope>
    <source>
        <strain evidence="6">JCM 5062</strain>
    </source>
</reference>
<dbReference type="InterPro" id="IPR030384">
    <property type="entry name" value="MeTrfase_SMT"/>
</dbReference>
<dbReference type="CDD" id="cd02440">
    <property type="entry name" value="AdoMet_MTases"/>
    <property type="match status" value="1"/>
</dbReference>
<name>A0ABP6A7H9_9ACTN</name>
<keyword evidence="6" id="KW-1185">Reference proteome</keyword>
<keyword evidence="3" id="KW-0949">S-adenosyl-L-methionine</keyword>
<dbReference type="InterPro" id="IPR029063">
    <property type="entry name" value="SAM-dependent_MTases_sf"/>
</dbReference>
<organism evidence="5 6">
    <name type="scientific">Streptomyces gobitricini</name>
    <dbReference type="NCBI Taxonomy" id="68211"/>
    <lineage>
        <taxon>Bacteria</taxon>
        <taxon>Bacillati</taxon>
        <taxon>Actinomycetota</taxon>
        <taxon>Actinomycetes</taxon>
        <taxon>Kitasatosporales</taxon>
        <taxon>Streptomycetaceae</taxon>
        <taxon>Streptomyces</taxon>
    </lineage>
</organism>